<dbReference type="SUPFAM" id="SSF46785">
    <property type="entry name" value="Winged helix' DNA-binding domain"/>
    <property type="match status" value="1"/>
</dbReference>
<dbReference type="Pfam" id="PF00455">
    <property type="entry name" value="DeoRC"/>
    <property type="match status" value="1"/>
</dbReference>
<organism evidence="5 6">
    <name type="scientific">Fundicoccus ignavus</name>
    <dbReference type="NCBI Taxonomy" id="2664442"/>
    <lineage>
        <taxon>Bacteria</taxon>
        <taxon>Bacillati</taxon>
        <taxon>Bacillota</taxon>
        <taxon>Bacilli</taxon>
        <taxon>Lactobacillales</taxon>
        <taxon>Aerococcaceae</taxon>
        <taxon>Fundicoccus</taxon>
    </lineage>
</organism>
<protein>
    <submittedName>
        <fullName evidence="5">DeoR family transcriptional regulator</fullName>
    </submittedName>
</protein>
<dbReference type="InterPro" id="IPR036390">
    <property type="entry name" value="WH_DNA-bd_sf"/>
</dbReference>
<dbReference type="Pfam" id="PF08220">
    <property type="entry name" value="HTH_DeoR"/>
    <property type="match status" value="1"/>
</dbReference>
<feature type="domain" description="HTH deoR-type" evidence="4">
    <location>
        <begin position="10"/>
        <end position="65"/>
    </location>
</feature>
<evidence type="ECO:0000259" key="4">
    <source>
        <dbReference type="PROSITE" id="PS51000"/>
    </source>
</evidence>
<dbReference type="Gene3D" id="3.40.50.1360">
    <property type="match status" value="1"/>
</dbReference>
<proteinExistence type="predicted"/>
<evidence type="ECO:0000256" key="2">
    <source>
        <dbReference type="ARBA" id="ARBA00023125"/>
    </source>
</evidence>
<dbReference type="InterPro" id="IPR001034">
    <property type="entry name" value="DeoR_HTH"/>
</dbReference>
<dbReference type="InterPro" id="IPR050313">
    <property type="entry name" value="Carb_Metab_HTH_regulators"/>
</dbReference>
<dbReference type="PROSITE" id="PS00894">
    <property type="entry name" value="HTH_DEOR_1"/>
    <property type="match status" value="1"/>
</dbReference>
<dbReference type="PROSITE" id="PS51000">
    <property type="entry name" value="HTH_DEOR_2"/>
    <property type="match status" value="1"/>
</dbReference>
<dbReference type="PANTHER" id="PTHR30363">
    <property type="entry name" value="HTH-TYPE TRANSCRIPTIONAL REGULATOR SRLR-RELATED"/>
    <property type="match status" value="1"/>
</dbReference>
<dbReference type="Proteomes" id="UP000469870">
    <property type="component" value="Unassembled WGS sequence"/>
</dbReference>
<dbReference type="InterPro" id="IPR018356">
    <property type="entry name" value="Tscrpt_reg_HTH_DeoR_CS"/>
</dbReference>
<evidence type="ECO:0000256" key="1">
    <source>
        <dbReference type="ARBA" id="ARBA00023015"/>
    </source>
</evidence>
<dbReference type="EMBL" id="WJQR01000005">
    <property type="protein sequence ID" value="MRI81777.1"/>
    <property type="molecule type" value="Genomic_DNA"/>
</dbReference>
<accession>A0A844BZC7</accession>
<comment type="caution">
    <text evidence="5">The sequence shown here is derived from an EMBL/GenBank/DDBJ whole genome shotgun (WGS) entry which is preliminary data.</text>
</comment>
<sequence length="257" mass="28657">MSKEVMKMLTEERFDVIRELLTGDSIVKIQAIVEATQASESTIRRDLSQLEELGELVRVHGGAKRQFSLESEPSVPEKNLRFHDEKQSIGQYAAQLIQDNEFIYLDAGTTTLAMVPHIKAKGLTIVTNSLDLAGHLSEASLNVIVLGGYLKNRTRAMIGSDAQKQLKQYRFSRAFMGTNGIDTKFGFTTPDSEEAHVKQTAAQQANRVYVLADASKFDKVSFCQFMELDEAIVITSPLGDRLGDKYHGVLEIKEVDR</sequence>
<gene>
    <name evidence="5" type="ORF">GIY11_07075</name>
</gene>
<dbReference type="InterPro" id="IPR014036">
    <property type="entry name" value="DeoR-like_C"/>
</dbReference>
<dbReference type="SMART" id="SM01134">
    <property type="entry name" value="DeoRC"/>
    <property type="match status" value="1"/>
</dbReference>
<dbReference type="SMART" id="SM00420">
    <property type="entry name" value="HTH_DEOR"/>
    <property type="match status" value="1"/>
</dbReference>
<keyword evidence="1" id="KW-0805">Transcription regulation</keyword>
<name>A0A844BZC7_9LACT</name>
<dbReference type="GO" id="GO:0003700">
    <property type="term" value="F:DNA-binding transcription factor activity"/>
    <property type="evidence" value="ECO:0007669"/>
    <property type="project" value="InterPro"/>
</dbReference>
<dbReference type="PANTHER" id="PTHR30363:SF56">
    <property type="entry name" value="TRANSCRIPTIONAL REGULATOR, DEOR FAMILY"/>
    <property type="match status" value="1"/>
</dbReference>
<evidence type="ECO:0000313" key="5">
    <source>
        <dbReference type="EMBL" id="MRI81777.1"/>
    </source>
</evidence>
<keyword evidence="2" id="KW-0238">DNA-binding</keyword>
<dbReference type="AlphaFoldDB" id="A0A844BZC7"/>
<evidence type="ECO:0000313" key="6">
    <source>
        <dbReference type="Proteomes" id="UP000469870"/>
    </source>
</evidence>
<keyword evidence="3" id="KW-0804">Transcription</keyword>
<dbReference type="GO" id="GO:0003677">
    <property type="term" value="F:DNA binding"/>
    <property type="evidence" value="ECO:0007669"/>
    <property type="project" value="UniProtKB-KW"/>
</dbReference>
<dbReference type="SUPFAM" id="SSF100950">
    <property type="entry name" value="NagB/RpiA/CoA transferase-like"/>
    <property type="match status" value="1"/>
</dbReference>
<reference evidence="5 6" key="1">
    <citation type="submission" date="2019-11" db="EMBL/GenBank/DDBJ databases">
        <title>Characterisation of Fundicoccus ignavus gen. nov. sp. nov., a novel genus of the family Aerococcaceae isolated from bulk tank milk.</title>
        <authorList>
            <person name="Siebert A."/>
            <person name="Huptas C."/>
            <person name="Wenning M."/>
            <person name="Scherer S."/>
            <person name="Doll E.V."/>
        </authorList>
    </citation>
    <scope>NUCLEOTIDE SEQUENCE [LARGE SCALE GENOMIC DNA]</scope>
    <source>
        <strain evidence="5 6">DSM 109653</strain>
    </source>
</reference>
<evidence type="ECO:0000256" key="3">
    <source>
        <dbReference type="ARBA" id="ARBA00023163"/>
    </source>
</evidence>
<dbReference type="PRINTS" id="PR00037">
    <property type="entry name" value="HTHLACR"/>
</dbReference>
<dbReference type="InterPro" id="IPR037171">
    <property type="entry name" value="NagB/RpiA_transferase-like"/>
</dbReference>